<dbReference type="CDD" id="cd09272">
    <property type="entry name" value="RNase_HI_RT_Ty1"/>
    <property type="match status" value="1"/>
</dbReference>
<comment type="caution">
    <text evidence="2">The sequence shown here is derived from an EMBL/GenBank/DDBJ whole genome shotgun (WGS) entry which is preliminary data.</text>
</comment>
<dbReference type="InterPro" id="IPR043502">
    <property type="entry name" value="DNA/RNA_pol_sf"/>
</dbReference>
<dbReference type="PANTHER" id="PTHR11439:SF465">
    <property type="entry name" value="REVERSE TRANSCRIPTASE TY1_COPIA-TYPE DOMAIN-CONTAINING PROTEIN"/>
    <property type="match status" value="1"/>
</dbReference>
<feature type="domain" description="Reverse transcriptase Ty1/copia-type" evidence="1">
    <location>
        <begin position="12"/>
        <end position="197"/>
    </location>
</feature>
<accession>A0AAW2NW12</accession>
<evidence type="ECO:0000313" key="2">
    <source>
        <dbReference type="EMBL" id="KAL0347959.1"/>
    </source>
</evidence>
<organism evidence="2">
    <name type="scientific">Sesamum angustifolium</name>
    <dbReference type="NCBI Taxonomy" id="2727405"/>
    <lineage>
        <taxon>Eukaryota</taxon>
        <taxon>Viridiplantae</taxon>
        <taxon>Streptophyta</taxon>
        <taxon>Embryophyta</taxon>
        <taxon>Tracheophyta</taxon>
        <taxon>Spermatophyta</taxon>
        <taxon>Magnoliopsida</taxon>
        <taxon>eudicotyledons</taxon>
        <taxon>Gunneridae</taxon>
        <taxon>Pentapetalae</taxon>
        <taxon>asterids</taxon>
        <taxon>lamiids</taxon>
        <taxon>Lamiales</taxon>
        <taxon>Pedaliaceae</taxon>
        <taxon>Sesamum</taxon>
    </lineage>
</organism>
<evidence type="ECO:0000259" key="1">
    <source>
        <dbReference type="Pfam" id="PF07727"/>
    </source>
</evidence>
<dbReference type="AlphaFoldDB" id="A0AAW2NW12"/>
<dbReference type="EMBL" id="JACGWK010000006">
    <property type="protein sequence ID" value="KAL0347959.1"/>
    <property type="molecule type" value="Genomic_DNA"/>
</dbReference>
<dbReference type="Pfam" id="PF07727">
    <property type="entry name" value="RVT_2"/>
    <property type="match status" value="1"/>
</dbReference>
<reference evidence="2" key="2">
    <citation type="journal article" date="2024" name="Plant">
        <title>Genomic evolution and insights into agronomic trait innovations of Sesamum species.</title>
        <authorList>
            <person name="Miao H."/>
            <person name="Wang L."/>
            <person name="Qu L."/>
            <person name="Liu H."/>
            <person name="Sun Y."/>
            <person name="Le M."/>
            <person name="Wang Q."/>
            <person name="Wei S."/>
            <person name="Zheng Y."/>
            <person name="Lin W."/>
            <person name="Duan Y."/>
            <person name="Cao H."/>
            <person name="Xiong S."/>
            <person name="Wang X."/>
            <person name="Wei L."/>
            <person name="Li C."/>
            <person name="Ma Q."/>
            <person name="Ju M."/>
            <person name="Zhao R."/>
            <person name="Li G."/>
            <person name="Mu C."/>
            <person name="Tian Q."/>
            <person name="Mei H."/>
            <person name="Zhang T."/>
            <person name="Gao T."/>
            <person name="Zhang H."/>
        </authorList>
    </citation>
    <scope>NUCLEOTIDE SEQUENCE</scope>
    <source>
        <strain evidence="2">G01</strain>
    </source>
</reference>
<dbReference type="PANTHER" id="PTHR11439">
    <property type="entry name" value="GAG-POL-RELATED RETROTRANSPOSON"/>
    <property type="match status" value="1"/>
</dbReference>
<protein>
    <submittedName>
        <fullName evidence="2">Retrovirus-related Pol polyprotein from transposon RE2</fullName>
    </submittedName>
</protein>
<reference evidence="2" key="1">
    <citation type="submission" date="2020-06" db="EMBL/GenBank/DDBJ databases">
        <authorList>
            <person name="Li T."/>
            <person name="Hu X."/>
            <person name="Zhang T."/>
            <person name="Song X."/>
            <person name="Zhang H."/>
            <person name="Dai N."/>
            <person name="Sheng W."/>
            <person name="Hou X."/>
            <person name="Wei L."/>
        </authorList>
    </citation>
    <scope>NUCLEOTIDE SEQUENCE</scope>
    <source>
        <strain evidence="2">G01</strain>
        <tissue evidence="2">Leaf</tissue>
    </source>
</reference>
<name>A0AAW2NW12_9LAMI</name>
<proteinExistence type="predicted"/>
<dbReference type="SUPFAM" id="SSF56672">
    <property type="entry name" value="DNA/RNA polymerases"/>
    <property type="match status" value="1"/>
</dbReference>
<gene>
    <name evidence="2" type="ORF">Sangu_1023700</name>
</gene>
<dbReference type="InterPro" id="IPR013103">
    <property type="entry name" value="RVT_2"/>
</dbReference>
<sequence>MAKELKALKQNCTWELIELPAGKRAIGCRWVYKTKLKQNGSIDLYKARLVAKGYTQIECVDYFDSFSPVAKIVTVRIFITVTTTHGWPLLQLDVNNAFLHGQLDEEVYMLPPEGYAKANARLVCRLRKSLYGLKQASRQWNIELTSKLESYGFKQSPHDHCLFIMRTDSLLLALIVYVDDVLLIGNSMAALTDVKQSSHETYVTQRKYLLDIVHDYHLDDAKATATPLPAGIKLDASSSSTLASPDRYRRLVGRLLYLSFPWPDISFAVQQLSQFIQYPRQPHWEAALHLVRYLKGSPMLGLFFEAGSSFKLTAYSDSDSASSINTRRSITGYCIFLGGSLISWKTKKQPTVSRSSAEAEYRSVGSTVCELLWISYLLGEFAIAVDSPILFHCDNKAAIHITGNPIFHERTKHH</sequence>